<evidence type="ECO:0000259" key="2">
    <source>
        <dbReference type="Pfam" id="PF23598"/>
    </source>
</evidence>
<keyword evidence="1" id="KW-0677">Repeat</keyword>
<dbReference type="OMA" id="PRINIRF"/>
<dbReference type="PANTHER" id="PTHR15140:SF37">
    <property type="entry name" value="UBIQUITIN-LIKE DOMAIN-CONTAINING PROTEIN"/>
    <property type="match status" value="1"/>
</dbReference>
<reference evidence="3 4" key="1">
    <citation type="submission" date="2013-09" db="EMBL/GenBank/DDBJ databases">
        <title>Corchorus capsularis genome sequencing.</title>
        <authorList>
            <person name="Alam M."/>
            <person name="Haque M.S."/>
            <person name="Islam M.S."/>
            <person name="Emdad E.M."/>
            <person name="Islam M.M."/>
            <person name="Ahmed B."/>
            <person name="Halim A."/>
            <person name="Hossen Q.M.M."/>
            <person name="Hossain M.Z."/>
            <person name="Ahmed R."/>
            <person name="Khan M.M."/>
            <person name="Islam R."/>
            <person name="Rashid M.M."/>
            <person name="Khan S.A."/>
            <person name="Rahman M.S."/>
            <person name="Alam M."/>
        </authorList>
    </citation>
    <scope>NUCLEOTIDE SEQUENCE [LARGE SCALE GENOMIC DNA]</scope>
    <source>
        <strain evidence="4">cv. CVL-1</strain>
        <tissue evidence="3">Whole seedling</tissue>
    </source>
</reference>
<dbReference type="AlphaFoldDB" id="A0A1R3JGX3"/>
<dbReference type="Pfam" id="PF23598">
    <property type="entry name" value="LRR_14"/>
    <property type="match status" value="1"/>
</dbReference>
<dbReference type="OrthoDB" id="1917524at2759"/>
<protein>
    <submittedName>
        <fullName evidence="3">Putative Disease resistance protein RPP13</fullName>
    </submittedName>
</protein>
<accession>A0A1R3JGX3</accession>
<dbReference type="EMBL" id="AWWV01007959">
    <property type="protein sequence ID" value="OMO94088.1"/>
    <property type="molecule type" value="Genomic_DNA"/>
</dbReference>
<dbReference type="Gene3D" id="3.80.10.10">
    <property type="entry name" value="Ribonuclease Inhibitor"/>
    <property type="match status" value="1"/>
</dbReference>
<dbReference type="SUPFAM" id="SSF52058">
    <property type="entry name" value="L domain-like"/>
    <property type="match status" value="1"/>
</dbReference>
<evidence type="ECO:0000256" key="1">
    <source>
        <dbReference type="ARBA" id="ARBA00022737"/>
    </source>
</evidence>
<proteinExistence type="predicted"/>
<dbReference type="InterPro" id="IPR055414">
    <property type="entry name" value="LRR_R13L4/SHOC2-like"/>
</dbReference>
<evidence type="ECO:0000313" key="4">
    <source>
        <dbReference type="Proteomes" id="UP000188268"/>
    </source>
</evidence>
<feature type="domain" description="Disease resistance R13L4/SHOC-2-like LRR" evidence="2">
    <location>
        <begin position="41"/>
        <end position="370"/>
    </location>
</feature>
<dbReference type="STRING" id="210143.A0A1R3JGX3"/>
<gene>
    <name evidence="3" type="ORF">CCACVL1_06177</name>
</gene>
<evidence type="ECO:0000313" key="3">
    <source>
        <dbReference type="EMBL" id="OMO94088.1"/>
    </source>
</evidence>
<dbReference type="InterPro" id="IPR032675">
    <property type="entry name" value="LRR_dom_sf"/>
</dbReference>
<name>A0A1R3JGX3_COCAP</name>
<dbReference type="Proteomes" id="UP000188268">
    <property type="component" value="Unassembled WGS sequence"/>
</dbReference>
<keyword evidence="4" id="KW-1185">Reference proteome</keyword>
<dbReference type="Gramene" id="OMO94088">
    <property type="protein sequence ID" value="OMO94088"/>
    <property type="gene ID" value="CCACVL1_06177"/>
</dbReference>
<comment type="caution">
    <text evidence="3">The sequence shown here is derived from an EMBL/GenBank/DDBJ whole genome shotgun (WGS) entry which is preliminary data.</text>
</comment>
<organism evidence="3 4">
    <name type="scientific">Corchorus capsularis</name>
    <name type="common">Jute</name>
    <dbReference type="NCBI Taxonomy" id="210143"/>
    <lineage>
        <taxon>Eukaryota</taxon>
        <taxon>Viridiplantae</taxon>
        <taxon>Streptophyta</taxon>
        <taxon>Embryophyta</taxon>
        <taxon>Tracheophyta</taxon>
        <taxon>Spermatophyta</taxon>
        <taxon>Magnoliopsida</taxon>
        <taxon>eudicotyledons</taxon>
        <taxon>Gunneridae</taxon>
        <taxon>Pentapetalae</taxon>
        <taxon>rosids</taxon>
        <taxon>malvids</taxon>
        <taxon>Malvales</taxon>
        <taxon>Malvaceae</taxon>
        <taxon>Grewioideae</taxon>
        <taxon>Apeibeae</taxon>
        <taxon>Corchorus</taxon>
    </lineage>
</organism>
<dbReference type="PANTHER" id="PTHR15140">
    <property type="entry name" value="TUBULIN-SPECIFIC CHAPERONE E"/>
    <property type="match status" value="1"/>
</dbReference>
<sequence>MYQLPKLFRNGRVHRLAIVGNGSNCKVTEELESHDRNCKNLRSLVLYGVKEQELKYLLEHFRLLRVLDLVGIYDNTSDIVDKVSKKSSFRTKEETSLYFCWLEMEDLIHLRYLSFQDFQLKKGILELPASIKNFRYLQTLDLRAEVPRINIRFVKWRMLQAKVPPIKIPFVKWKMQQLRHLYLPYRYDIVGSGKLQLANLRNLQTLVNLRIGTSELQDLLELRDKIRKLVLIFGEEEEHLNEYPFSELAVETIDPIASGCCPKLYKLRIEMKIGELPSYRKFSNSITELILACCRLGEDPMPTLEKLPNLEILHLEWFAFIGREMACTRKGFSKLKSLILKQLKHLEEWKVEEDAMSCLCHLEIIDCFALKNIPIQLRFIATLKELKIENRNMPQEFIDGIRPREQILTRPMILHSM</sequence>